<protein>
    <recommendedName>
        <fullName evidence="11">Potassium channel domain-containing protein</fullName>
    </recommendedName>
</protein>
<organism evidence="12 13">
    <name type="scientific">Chiloscyllium punctatum</name>
    <name type="common">Brownbanded bambooshark</name>
    <name type="synonym">Hemiscyllium punctatum</name>
    <dbReference type="NCBI Taxonomy" id="137246"/>
    <lineage>
        <taxon>Eukaryota</taxon>
        <taxon>Metazoa</taxon>
        <taxon>Chordata</taxon>
        <taxon>Craniata</taxon>
        <taxon>Vertebrata</taxon>
        <taxon>Chondrichthyes</taxon>
        <taxon>Elasmobranchii</taxon>
        <taxon>Galeomorphii</taxon>
        <taxon>Galeoidea</taxon>
        <taxon>Orectolobiformes</taxon>
        <taxon>Hemiscylliidae</taxon>
        <taxon>Chiloscyllium</taxon>
    </lineage>
</organism>
<dbReference type="Pfam" id="PF07885">
    <property type="entry name" value="Ion_trans_2"/>
    <property type="match status" value="2"/>
</dbReference>
<keyword evidence="2 9" id="KW-0813">Transport</keyword>
<name>A0A401SUV3_CHIPU</name>
<dbReference type="OrthoDB" id="297496at2759"/>
<comment type="similarity">
    <text evidence="9">Belongs to the two pore domain potassium channel (TC 1.A.1.8) family.</text>
</comment>
<feature type="transmembrane region" description="Helical" evidence="10">
    <location>
        <begin position="48"/>
        <end position="68"/>
    </location>
</feature>
<keyword evidence="4" id="KW-0630">Potassium</keyword>
<feature type="transmembrane region" description="Helical" evidence="10">
    <location>
        <begin position="123"/>
        <end position="145"/>
    </location>
</feature>
<dbReference type="InterPro" id="IPR003280">
    <property type="entry name" value="2pore_dom_K_chnl"/>
</dbReference>
<dbReference type="Proteomes" id="UP000287033">
    <property type="component" value="Unassembled WGS sequence"/>
</dbReference>
<dbReference type="AlphaFoldDB" id="A0A401SUV3"/>
<evidence type="ECO:0000313" key="13">
    <source>
        <dbReference type="Proteomes" id="UP000287033"/>
    </source>
</evidence>
<keyword evidence="7 10" id="KW-0472">Membrane</keyword>
<keyword evidence="13" id="KW-1185">Reference proteome</keyword>
<dbReference type="PANTHER" id="PTHR11003:SF104">
    <property type="entry name" value="POTASSIUM CHANNEL SUBFAMILY K MEMBER 16"/>
    <property type="match status" value="1"/>
</dbReference>
<dbReference type="STRING" id="137246.A0A401SUV3"/>
<dbReference type="GO" id="GO:0022841">
    <property type="term" value="F:potassium ion leak channel activity"/>
    <property type="evidence" value="ECO:0007669"/>
    <property type="project" value="TreeGrafter"/>
</dbReference>
<dbReference type="OMA" id="WLALIFN"/>
<evidence type="ECO:0000256" key="9">
    <source>
        <dbReference type="RuleBase" id="RU003857"/>
    </source>
</evidence>
<feature type="domain" description="Potassium channel" evidence="11">
    <location>
        <begin position="40"/>
        <end position="99"/>
    </location>
</feature>
<feature type="transmembrane region" description="Helical" evidence="10">
    <location>
        <begin position="157"/>
        <end position="174"/>
    </location>
</feature>
<evidence type="ECO:0000256" key="3">
    <source>
        <dbReference type="ARBA" id="ARBA00022692"/>
    </source>
</evidence>
<evidence type="ECO:0000256" key="8">
    <source>
        <dbReference type="ARBA" id="ARBA00023303"/>
    </source>
</evidence>
<evidence type="ECO:0000259" key="11">
    <source>
        <dbReference type="Pfam" id="PF07885"/>
    </source>
</evidence>
<dbReference type="PANTHER" id="PTHR11003">
    <property type="entry name" value="POTASSIUM CHANNEL, SUBFAMILY K"/>
    <property type="match status" value="1"/>
</dbReference>
<feature type="transmembrane region" description="Helical" evidence="10">
    <location>
        <begin position="186"/>
        <end position="205"/>
    </location>
</feature>
<accession>A0A401SUV3</accession>
<keyword evidence="8 9" id="KW-0407">Ion channel</keyword>
<comment type="caution">
    <text evidence="12">The sequence shown here is derived from an EMBL/GenBank/DDBJ whole genome shotgun (WGS) entry which is preliminary data.</text>
</comment>
<dbReference type="PRINTS" id="PR01333">
    <property type="entry name" value="2POREKCHANEL"/>
</dbReference>
<evidence type="ECO:0000256" key="2">
    <source>
        <dbReference type="ARBA" id="ARBA00022448"/>
    </source>
</evidence>
<evidence type="ECO:0000313" key="12">
    <source>
        <dbReference type="EMBL" id="GCC34175.1"/>
    </source>
</evidence>
<evidence type="ECO:0000256" key="7">
    <source>
        <dbReference type="ARBA" id="ARBA00023136"/>
    </source>
</evidence>
<sequence>MSVNKNGFIPVLIVAKITALSVRLIIIDAWDKGVNPTGNSTNPSNWDFSSSFFFAGTVVTTIGFGNLSPSTVGGQVFCVFYAIFGVPLNLTFLNYLGRSLNGHLKRLERSSQKSSNCKQVMKIFTMAFFLIFGTVLFLVFPPLVFSHVEDWTYGESFYFAFITLSTIGFGDYVVGTDPDKHYISIYRGLAGVWIVIGLAWLTLLFNVGSRVLEQILQLKWHRNKSNLDVMHSSKQEDCCT</sequence>
<dbReference type="InterPro" id="IPR013099">
    <property type="entry name" value="K_chnl_dom"/>
</dbReference>
<feature type="domain" description="Potassium channel" evidence="11">
    <location>
        <begin position="126"/>
        <end position="213"/>
    </location>
</feature>
<keyword evidence="6 9" id="KW-0406">Ion transport</keyword>
<evidence type="ECO:0000256" key="4">
    <source>
        <dbReference type="ARBA" id="ARBA00022958"/>
    </source>
</evidence>
<reference evidence="12 13" key="1">
    <citation type="journal article" date="2018" name="Nat. Ecol. Evol.">
        <title>Shark genomes provide insights into elasmobranch evolution and the origin of vertebrates.</title>
        <authorList>
            <person name="Hara Y"/>
            <person name="Yamaguchi K"/>
            <person name="Onimaru K"/>
            <person name="Kadota M"/>
            <person name="Koyanagi M"/>
            <person name="Keeley SD"/>
            <person name="Tatsumi K"/>
            <person name="Tanaka K"/>
            <person name="Motone F"/>
            <person name="Kageyama Y"/>
            <person name="Nozu R"/>
            <person name="Adachi N"/>
            <person name="Nishimura O"/>
            <person name="Nakagawa R"/>
            <person name="Tanegashima C"/>
            <person name="Kiyatake I"/>
            <person name="Matsumoto R"/>
            <person name="Murakumo K"/>
            <person name="Nishida K"/>
            <person name="Terakita A"/>
            <person name="Kuratani S"/>
            <person name="Sato K"/>
            <person name="Hyodo S Kuraku.S."/>
        </authorList>
    </citation>
    <scope>NUCLEOTIDE SEQUENCE [LARGE SCALE GENOMIC DNA]</scope>
</reference>
<evidence type="ECO:0000256" key="1">
    <source>
        <dbReference type="ARBA" id="ARBA00004141"/>
    </source>
</evidence>
<gene>
    <name evidence="12" type="ORF">chiPu_0012648</name>
</gene>
<keyword evidence="3 9" id="KW-0812">Transmembrane</keyword>
<dbReference type="SUPFAM" id="SSF81324">
    <property type="entry name" value="Voltage-gated potassium channels"/>
    <property type="match status" value="2"/>
</dbReference>
<comment type="subcellular location">
    <subcellularLocation>
        <location evidence="1">Membrane</location>
        <topology evidence="1">Multi-pass membrane protein</topology>
    </subcellularLocation>
</comment>
<dbReference type="Gene3D" id="1.10.287.70">
    <property type="match status" value="1"/>
</dbReference>
<keyword evidence="5 10" id="KW-1133">Transmembrane helix</keyword>
<evidence type="ECO:0000256" key="10">
    <source>
        <dbReference type="SAM" id="Phobius"/>
    </source>
</evidence>
<feature type="transmembrane region" description="Helical" evidence="10">
    <location>
        <begin position="6"/>
        <end position="27"/>
    </location>
</feature>
<proteinExistence type="inferred from homology"/>
<evidence type="ECO:0000256" key="6">
    <source>
        <dbReference type="ARBA" id="ARBA00023065"/>
    </source>
</evidence>
<dbReference type="GO" id="GO:0005886">
    <property type="term" value="C:plasma membrane"/>
    <property type="evidence" value="ECO:0007669"/>
    <property type="project" value="TreeGrafter"/>
</dbReference>
<dbReference type="GO" id="GO:0030322">
    <property type="term" value="P:stabilization of membrane potential"/>
    <property type="evidence" value="ECO:0007669"/>
    <property type="project" value="TreeGrafter"/>
</dbReference>
<evidence type="ECO:0000256" key="5">
    <source>
        <dbReference type="ARBA" id="ARBA00022989"/>
    </source>
</evidence>
<feature type="transmembrane region" description="Helical" evidence="10">
    <location>
        <begin position="74"/>
        <end position="96"/>
    </location>
</feature>
<dbReference type="EMBL" id="BEZZ01000576">
    <property type="protein sequence ID" value="GCC34175.1"/>
    <property type="molecule type" value="Genomic_DNA"/>
</dbReference>
<dbReference type="GO" id="GO:0015271">
    <property type="term" value="F:outward rectifier potassium channel activity"/>
    <property type="evidence" value="ECO:0007669"/>
    <property type="project" value="TreeGrafter"/>
</dbReference>